<proteinExistence type="predicted"/>
<dbReference type="Gene3D" id="3.80.10.10">
    <property type="entry name" value="Ribonuclease Inhibitor"/>
    <property type="match status" value="2"/>
</dbReference>
<name>A0A433DMT2_9FUNG</name>
<dbReference type="Pfam" id="PF13516">
    <property type="entry name" value="LRR_6"/>
    <property type="match status" value="4"/>
</dbReference>
<dbReference type="OrthoDB" id="120976at2759"/>
<dbReference type="EMBL" id="RBNI01000147">
    <property type="protein sequence ID" value="RUP52159.1"/>
    <property type="molecule type" value="Genomic_DNA"/>
</dbReference>
<dbReference type="InterPro" id="IPR052394">
    <property type="entry name" value="LRR-containing"/>
</dbReference>
<dbReference type="AlphaFoldDB" id="A0A433DMT2"/>
<dbReference type="InterPro" id="IPR032675">
    <property type="entry name" value="LRR_dom_sf"/>
</dbReference>
<organism evidence="1 2">
    <name type="scientific">Jimgerdemannia flammicorona</name>
    <dbReference type="NCBI Taxonomy" id="994334"/>
    <lineage>
        <taxon>Eukaryota</taxon>
        <taxon>Fungi</taxon>
        <taxon>Fungi incertae sedis</taxon>
        <taxon>Mucoromycota</taxon>
        <taxon>Mucoromycotina</taxon>
        <taxon>Endogonomycetes</taxon>
        <taxon>Endogonales</taxon>
        <taxon>Endogonaceae</taxon>
        <taxon>Jimgerdemannia</taxon>
    </lineage>
</organism>
<dbReference type="SMART" id="SM00368">
    <property type="entry name" value="LRR_RI"/>
    <property type="match status" value="6"/>
</dbReference>
<sequence>MENLYCKAHRLQKEVLQNPQLTHIELLRKLEPYVAKSYGQVLNQRLTLKDRFCTVTNDLYRRRNTSVPISSINTKEMLRILKVDIYPFIADHNRHKALLTSPQHTLERFQVLGRNIQAENEALVILTNDSALDIALLLIQPSLKQVDLRGCDSVSPAWIHAIHLPLSSLDLWFQYIGDEGAKGYLLSNNIGEEGAMAIAKALETNITITTLYLSSNNIGEECSNAVKNALKENKVLTSLDIRSDNIEEEDAKDVAKFLKTKKILTSLDKLLDDIREYKTHTTLYLSSNNIREEGAKAVAKALKINSPLILLDLSSNNIGEAGAKAIAKALEANRTLIWLDMSLNDIGDEGAKVLETNEILNRLNLLSVAQETFHHPTQDPTTDSNPQRLASAHKNVGQVVMVKSSLAKTLSQDTTPPPYNLAFGLDPSTAQVAAIVSQELSLTSINLDDNGSGTIPRIAGSKSDQKMLCGDMQALMHLSLVRLEIPAIFIALAANQYMRGIVN</sequence>
<protein>
    <recommendedName>
        <fullName evidence="3">RNI-like protein</fullName>
    </recommendedName>
</protein>
<evidence type="ECO:0000313" key="1">
    <source>
        <dbReference type="EMBL" id="RUP52159.1"/>
    </source>
</evidence>
<dbReference type="InterPro" id="IPR001611">
    <property type="entry name" value="Leu-rich_rpt"/>
</dbReference>
<comment type="caution">
    <text evidence="1">The sequence shown here is derived from an EMBL/GenBank/DDBJ whole genome shotgun (WGS) entry which is preliminary data.</text>
</comment>
<reference evidence="1 2" key="1">
    <citation type="journal article" date="2018" name="New Phytol.">
        <title>Phylogenomics of Endogonaceae and evolution of mycorrhizas within Mucoromycota.</title>
        <authorList>
            <person name="Chang Y."/>
            <person name="Desiro A."/>
            <person name="Na H."/>
            <person name="Sandor L."/>
            <person name="Lipzen A."/>
            <person name="Clum A."/>
            <person name="Barry K."/>
            <person name="Grigoriev I.V."/>
            <person name="Martin F.M."/>
            <person name="Stajich J.E."/>
            <person name="Smith M.E."/>
            <person name="Bonito G."/>
            <person name="Spatafora J.W."/>
        </authorList>
    </citation>
    <scope>NUCLEOTIDE SEQUENCE [LARGE SCALE GENOMIC DNA]</scope>
    <source>
        <strain evidence="1 2">GMNB39</strain>
    </source>
</reference>
<evidence type="ECO:0000313" key="2">
    <source>
        <dbReference type="Proteomes" id="UP000268093"/>
    </source>
</evidence>
<keyword evidence="2" id="KW-1185">Reference proteome</keyword>
<dbReference type="Proteomes" id="UP000268093">
    <property type="component" value="Unassembled WGS sequence"/>
</dbReference>
<evidence type="ECO:0008006" key="3">
    <source>
        <dbReference type="Google" id="ProtNLM"/>
    </source>
</evidence>
<dbReference type="PANTHER" id="PTHR24114:SF2">
    <property type="entry name" value="F-BOX DOMAIN-CONTAINING PROTEIN-RELATED"/>
    <property type="match status" value="1"/>
</dbReference>
<dbReference type="PANTHER" id="PTHR24114">
    <property type="entry name" value="LEUCINE RICH REPEAT FAMILY PROTEIN"/>
    <property type="match status" value="1"/>
</dbReference>
<accession>A0A433DMT2</accession>
<dbReference type="SUPFAM" id="SSF52047">
    <property type="entry name" value="RNI-like"/>
    <property type="match status" value="1"/>
</dbReference>
<gene>
    <name evidence="1" type="ORF">BC936DRAFT_139321</name>
</gene>